<dbReference type="NCBIfam" id="TIGR00312">
    <property type="entry name" value="cbiD"/>
    <property type="match status" value="1"/>
</dbReference>
<evidence type="ECO:0000256" key="4">
    <source>
        <dbReference type="ARBA" id="ARBA00022691"/>
    </source>
</evidence>
<dbReference type="Proteomes" id="UP001172911">
    <property type="component" value="Unassembled WGS sequence"/>
</dbReference>
<dbReference type="Pfam" id="PF01888">
    <property type="entry name" value="CbiD"/>
    <property type="match status" value="1"/>
</dbReference>
<comment type="function">
    <text evidence="5">Catalyzes the methylation of C-1 in cobalt-precorrin-5B to form cobalt-precorrin-6A.</text>
</comment>
<dbReference type="InterPro" id="IPR036074">
    <property type="entry name" value="CbiD_sf"/>
</dbReference>
<dbReference type="RefSeq" id="WP_304541332.1">
    <property type="nucleotide sequence ID" value="NZ_JARPTC010000004.1"/>
</dbReference>
<keyword evidence="4 5" id="KW-0949">S-adenosyl-L-methionine</keyword>
<organism evidence="6 7">
    <name type="scientific">Desulforamulus aquiferis</name>
    <dbReference type="NCBI Taxonomy" id="1397668"/>
    <lineage>
        <taxon>Bacteria</taxon>
        <taxon>Bacillati</taxon>
        <taxon>Bacillota</taxon>
        <taxon>Clostridia</taxon>
        <taxon>Eubacteriales</taxon>
        <taxon>Peptococcaceae</taxon>
        <taxon>Desulforamulus</taxon>
    </lineage>
</organism>
<evidence type="ECO:0000313" key="7">
    <source>
        <dbReference type="Proteomes" id="UP001172911"/>
    </source>
</evidence>
<dbReference type="PANTHER" id="PTHR35863">
    <property type="entry name" value="COBALT-PRECORRIN-5B C(1)-METHYLTRANSFERASE"/>
    <property type="match status" value="1"/>
</dbReference>
<dbReference type="PIRSF" id="PIRSF026782">
    <property type="entry name" value="CbiD"/>
    <property type="match status" value="1"/>
</dbReference>
<comment type="pathway">
    <text evidence="5">Cofactor biosynthesis; adenosylcobalamin biosynthesis; cob(II)yrinate a,c-diamide from sirohydrochlorin (anaerobic route): step 6/10.</text>
</comment>
<accession>A0AAW7ZB54</accession>
<name>A0AAW7ZB54_9FIRM</name>
<reference evidence="6" key="2">
    <citation type="submission" date="2023-03" db="EMBL/GenBank/DDBJ databases">
        <authorList>
            <person name="Zhang Z."/>
        </authorList>
    </citation>
    <scope>NUCLEOTIDE SEQUENCE</scope>
    <source>
        <strain evidence="6">DSA</strain>
    </source>
</reference>
<dbReference type="EC" id="2.1.1.195" evidence="5"/>
<dbReference type="SUPFAM" id="SSF111342">
    <property type="entry name" value="CbiD-like"/>
    <property type="match status" value="1"/>
</dbReference>
<comment type="similarity">
    <text evidence="5">Belongs to the CbiD family.</text>
</comment>
<reference evidence="6" key="1">
    <citation type="journal article" date="2023" name="J. Hazard. Mater.">
        <title>Anaerobic biodegradation of pyrene and benzo[a]pyrene by a new sulfate-reducing Desulforamulus aquiferis strain DSA.</title>
        <authorList>
            <person name="Zhang Z."/>
            <person name="Sun J."/>
            <person name="Gong X."/>
            <person name="Wang C."/>
            <person name="Wang H."/>
        </authorList>
    </citation>
    <scope>NUCLEOTIDE SEQUENCE</scope>
    <source>
        <strain evidence="6">DSA</strain>
    </source>
</reference>
<evidence type="ECO:0000256" key="3">
    <source>
        <dbReference type="ARBA" id="ARBA00022679"/>
    </source>
</evidence>
<keyword evidence="3 5" id="KW-0808">Transferase</keyword>
<dbReference type="AlphaFoldDB" id="A0AAW7ZB54"/>
<proteinExistence type="inferred from homology"/>
<evidence type="ECO:0000256" key="5">
    <source>
        <dbReference type="HAMAP-Rule" id="MF_00787"/>
    </source>
</evidence>
<dbReference type="InterPro" id="IPR002748">
    <property type="entry name" value="CbiD"/>
</dbReference>
<dbReference type="PANTHER" id="PTHR35863:SF1">
    <property type="entry name" value="COBALT-PRECORRIN-5B C(1)-METHYLTRANSFERASE"/>
    <property type="match status" value="1"/>
</dbReference>
<sequence>MANLNSRLRTGYTTGSCAAAAAKAAARYLVSGSECGKMAISLPRGGQVELKIDRLERGRDFCRAHVTKDAGDDPDVTHGLSVIAEVSLTDGEIILAGGDGVGLVTKPGLSVPVGEPAINPVPRQMIIEEVKKELPPGAGASIIISVPGGEAIADKTMNPRLGIVGGISILGTGGLVRPMSEEAYRHSLTPQIDQALALGYRTLVLTPGLLGVKKAKELGIPPDAIIETSNFIGFMLEECSNRSVEGIMLLGHLGKMVKVAAGVFHTLGKLADARRETITAYAALEGAPQEAIFSLMNMNTAEESVEILERYQLTRVFDRLAAAASIRAYRYVHEKFKVGTVMYSLNGQVVGLDNGAKEMGGKLGWKIS</sequence>
<gene>
    <name evidence="5 6" type="primary">cbiD</name>
    <name evidence="6" type="ORF">P6N53_03890</name>
</gene>
<dbReference type="GO" id="GO:0019251">
    <property type="term" value="P:anaerobic cobalamin biosynthetic process"/>
    <property type="evidence" value="ECO:0007669"/>
    <property type="project" value="UniProtKB-UniRule"/>
</dbReference>
<comment type="caution">
    <text evidence="6">The sequence shown here is derived from an EMBL/GenBank/DDBJ whole genome shotgun (WGS) entry which is preliminary data.</text>
</comment>
<evidence type="ECO:0000313" key="6">
    <source>
        <dbReference type="EMBL" id="MDO7786359.1"/>
    </source>
</evidence>
<evidence type="ECO:0000256" key="2">
    <source>
        <dbReference type="ARBA" id="ARBA00022603"/>
    </source>
</evidence>
<evidence type="ECO:0000256" key="1">
    <source>
        <dbReference type="ARBA" id="ARBA00022573"/>
    </source>
</evidence>
<protein>
    <recommendedName>
        <fullName evidence="5">Cobalt-precorrin-5B C(1)-methyltransferase</fullName>
        <ecNumber evidence="5">2.1.1.195</ecNumber>
    </recommendedName>
    <alternativeName>
        <fullName evidence="5">Cobalt-precorrin-6A synthase</fullName>
    </alternativeName>
</protein>
<dbReference type="GO" id="GO:0008168">
    <property type="term" value="F:methyltransferase activity"/>
    <property type="evidence" value="ECO:0007669"/>
    <property type="project" value="UniProtKB-UniRule"/>
</dbReference>
<keyword evidence="2 5" id="KW-0489">Methyltransferase</keyword>
<keyword evidence="7" id="KW-1185">Reference proteome</keyword>
<dbReference type="GO" id="GO:0032259">
    <property type="term" value="P:methylation"/>
    <property type="evidence" value="ECO:0007669"/>
    <property type="project" value="UniProtKB-KW"/>
</dbReference>
<dbReference type="Gene3D" id="3.30.2110.10">
    <property type="entry name" value="CbiD-like"/>
    <property type="match status" value="1"/>
</dbReference>
<dbReference type="HAMAP" id="MF_00787">
    <property type="entry name" value="CbiD"/>
    <property type="match status" value="1"/>
</dbReference>
<dbReference type="EMBL" id="JARPTC010000004">
    <property type="protein sequence ID" value="MDO7786359.1"/>
    <property type="molecule type" value="Genomic_DNA"/>
</dbReference>
<keyword evidence="1 5" id="KW-0169">Cobalamin biosynthesis</keyword>
<comment type="catalytic activity">
    <reaction evidence="5">
        <text>Co-precorrin-5B + S-adenosyl-L-methionine = Co-precorrin-6A + S-adenosyl-L-homocysteine</text>
        <dbReference type="Rhea" id="RHEA:26285"/>
        <dbReference type="ChEBI" id="CHEBI:57856"/>
        <dbReference type="ChEBI" id="CHEBI:59789"/>
        <dbReference type="ChEBI" id="CHEBI:60063"/>
        <dbReference type="ChEBI" id="CHEBI:60064"/>
        <dbReference type="EC" id="2.1.1.195"/>
    </reaction>
</comment>